<keyword evidence="2" id="KW-0540">Nuclease</keyword>
<dbReference type="InterPro" id="IPR010155">
    <property type="entry name" value="CRISPR-assoc_prot_Cas5d"/>
</dbReference>
<dbReference type="PIRSF" id="PIRSF029950">
    <property type="entry name" value="Cas_CT1134"/>
    <property type="match status" value="1"/>
</dbReference>
<organism evidence="3 4">
    <name type="scientific">Paenibacillus hodogayensis</name>
    <dbReference type="NCBI Taxonomy" id="279208"/>
    <lineage>
        <taxon>Bacteria</taxon>
        <taxon>Bacillati</taxon>
        <taxon>Bacillota</taxon>
        <taxon>Bacilli</taxon>
        <taxon>Bacillales</taxon>
        <taxon>Paenibacillaceae</taxon>
        <taxon>Paenibacillus</taxon>
    </lineage>
</organism>
<dbReference type="NCBIfam" id="TIGR01876">
    <property type="entry name" value="cas_Cas5d"/>
    <property type="match status" value="1"/>
</dbReference>
<evidence type="ECO:0000313" key="3">
    <source>
        <dbReference type="EMBL" id="MFB9752529.1"/>
    </source>
</evidence>
<dbReference type="NCBIfam" id="TIGR02593">
    <property type="entry name" value="CRISPR_cas5"/>
    <property type="match status" value="1"/>
</dbReference>
<keyword evidence="2" id="KW-0694">RNA-binding</keyword>
<comment type="similarity">
    <text evidence="2">Belongs to the CRISPR-associated protein Cas5 family. Subtype I-C/Dvulg subfamily.</text>
</comment>
<keyword evidence="2" id="KW-0255">Endonuclease</keyword>
<evidence type="ECO:0000313" key="4">
    <source>
        <dbReference type="Proteomes" id="UP001589619"/>
    </source>
</evidence>
<dbReference type="InterPro" id="IPR013422">
    <property type="entry name" value="CRISPR-assoc_prot_Cas5_N"/>
</dbReference>
<comment type="function">
    <text evidence="2">CRISPR (clustered regularly interspaced short palindromic repeat) is an adaptive immune system that provides protection against mobile genetic elements (viruses, transposable elements and conjugative plasmids). CRISPR clusters contain spacers, sequences complementary to antecedent mobile elements, and target invading nucleic acids. CRISPR clusters are transcribed and processed into CRISPR RNA (crRNA).</text>
</comment>
<keyword evidence="1 2" id="KW-0051">Antiviral defense</keyword>
<dbReference type="Pfam" id="PF09704">
    <property type="entry name" value="Cas_Cas5d"/>
    <property type="match status" value="1"/>
</dbReference>
<dbReference type="InterPro" id="IPR021124">
    <property type="entry name" value="CRISPR-assoc_prot_Cas5"/>
</dbReference>
<dbReference type="Gene3D" id="3.30.70.2660">
    <property type="match status" value="1"/>
</dbReference>
<name>A0ABV5VW36_9BACL</name>
<dbReference type="EC" id="3.1.-.-" evidence="2"/>
<proteinExistence type="inferred from homology"/>
<comment type="caution">
    <text evidence="3">The sequence shown here is derived from an EMBL/GenBank/DDBJ whole genome shotgun (WGS) entry which is preliminary data.</text>
</comment>
<dbReference type="CDD" id="cd09752">
    <property type="entry name" value="Cas5_I-C"/>
    <property type="match status" value="1"/>
</dbReference>
<dbReference type="RefSeq" id="WP_344903970.1">
    <property type="nucleotide sequence ID" value="NZ_BAAAYO010000001.1"/>
</dbReference>
<evidence type="ECO:0000256" key="2">
    <source>
        <dbReference type="PIRNR" id="PIRNR029950"/>
    </source>
</evidence>
<evidence type="ECO:0000256" key="1">
    <source>
        <dbReference type="ARBA" id="ARBA00023118"/>
    </source>
</evidence>
<dbReference type="EMBL" id="JBHMAG010000010">
    <property type="protein sequence ID" value="MFB9752529.1"/>
    <property type="molecule type" value="Genomic_DNA"/>
</dbReference>
<accession>A0ABV5VW36</accession>
<gene>
    <name evidence="3" type="primary">cas5c</name>
    <name evidence="3" type="ORF">ACFFNY_13265</name>
</gene>
<dbReference type="Proteomes" id="UP001589619">
    <property type="component" value="Unassembled WGS sequence"/>
</dbReference>
<protein>
    <recommendedName>
        <fullName evidence="2">pre-crRNA processing endonuclease</fullName>
        <ecNumber evidence="2">3.1.-.-</ecNumber>
    </recommendedName>
</protein>
<keyword evidence="2" id="KW-0378">Hydrolase</keyword>
<keyword evidence="4" id="KW-1185">Reference proteome</keyword>
<sequence>MGYGIKLHVWGDYACFTRPEMKVERVGYDAMTPSAARGVLEAIHWKPAIRWVIDRIHVLNEIRFESVRRNEIENKLSTSAIKSAISGKTAVLYQNVTEERQQRATLMLKNPDYVIEAHFEMTQAVGEGDSPEKHYNIFLRRARQGQCFHRPYLGCREFAAQFALVETEALLPRSFYADTGDRDLGWMLHDIDFQRNMTPRFFRAALRNGVIEVPSWEEGAEFV</sequence>
<reference evidence="3 4" key="1">
    <citation type="submission" date="2024-09" db="EMBL/GenBank/DDBJ databases">
        <authorList>
            <person name="Sun Q."/>
            <person name="Mori K."/>
        </authorList>
    </citation>
    <scope>NUCLEOTIDE SEQUENCE [LARGE SCALE GENOMIC DNA]</scope>
    <source>
        <strain evidence="3 4">JCM 12520</strain>
    </source>
</reference>